<name>A0A1B9DYT9_9FLAO</name>
<sequence>MSLRNYLTSRVFVLQLFLAVLVIAVLGYLFIHWLTFTTNHGNEIVVPNLSRLTEEQVEEKLDGLDLAYVLLDSMDYRSDYPKYGVVQQNPLPGAKVKEGRKIYIKINSSGFSSVKIPDLIEKTYREAVPTLKALGLEEGTITYIPNLGKDMVLEMRYKGRSIQPGDKVLKSSKIDLVLGDGKASYEEEVITDSVTEPIEEAPNEQ</sequence>
<keyword evidence="1" id="KW-1133">Transmembrane helix</keyword>
<dbReference type="Proteomes" id="UP000093510">
    <property type="component" value="Unassembled WGS sequence"/>
</dbReference>
<comment type="caution">
    <text evidence="3">The sequence shown here is derived from an EMBL/GenBank/DDBJ whole genome shotgun (WGS) entry which is preliminary data.</text>
</comment>
<dbReference type="OrthoDB" id="9803895at2"/>
<accession>A0A1B9DYT9</accession>
<gene>
    <name evidence="3" type="ORF">LPBF_09540</name>
</gene>
<proteinExistence type="predicted"/>
<dbReference type="Pfam" id="PF03793">
    <property type="entry name" value="PASTA"/>
    <property type="match status" value="2"/>
</dbReference>
<feature type="domain" description="PASTA" evidence="2">
    <location>
        <begin position="110"/>
        <end position="180"/>
    </location>
</feature>
<evidence type="ECO:0000256" key="1">
    <source>
        <dbReference type="SAM" id="Phobius"/>
    </source>
</evidence>
<dbReference type="STRING" id="1763534.GCA_001831475_02279"/>
<dbReference type="Gene3D" id="3.30.10.20">
    <property type="match status" value="2"/>
</dbReference>
<dbReference type="InterPro" id="IPR005543">
    <property type="entry name" value="PASTA_dom"/>
</dbReference>
<dbReference type="PROSITE" id="PS51178">
    <property type="entry name" value="PASTA"/>
    <property type="match status" value="2"/>
</dbReference>
<evidence type="ECO:0000313" key="4">
    <source>
        <dbReference type="Proteomes" id="UP000093510"/>
    </source>
</evidence>
<dbReference type="CDD" id="cd06577">
    <property type="entry name" value="PASTA_pknB"/>
    <property type="match status" value="2"/>
</dbReference>
<protein>
    <submittedName>
        <fullName evidence="3">PASTA domain-containing protein</fullName>
    </submittedName>
</protein>
<dbReference type="AlphaFoldDB" id="A0A1B9DYT9"/>
<keyword evidence="1" id="KW-0812">Transmembrane</keyword>
<feature type="transmembrane region" description="Helical" evidence="1">
    <location>
        <begin position="12"/>
        <end position="34"/>
    </location>
</feature>
<dbReference type="RefSeq" id="WP_066335620.1">
    <property type="nucleotide sequence ID" value="NZ_CP017688.1"/>
</dbReference>
<evidence type="ECO:0000313" key="3">
    <source>
        <dbReference type="EMBL" id="OCB74846.1"/>
    </source>
</evidence>
<organism evidence="3 4">
    <name type="scientific">Flavobacterium crassostreae</name>
    <dbReference type="NCBI Taxonomy" id="1763534"/>
    <lineage>
        <taxon>Bacteria</taxon>
        <taxon>Pseudomonadati</taxon>
        <taxon>Bacteroidota</taxon>
        <taxon>Flavobacteriia</taxon>
        <taxon>Flavobacteriales</taxon>
        <taxon>Flavobacteriaceae</taxon>
        <taxon>Flavobacterium</taxon>
    </lineage>
</organism>
<feature type="domain" description="PASTA" evidence="2">
    <location>
        <begin position="41"/>
        <end position="108"/>
    </location>
</feature>
<keyword evidence="4" id="KW-1185">Reference proteome</keyword>
<reference evidence="3 4" key="1">
    <citation type="submission" date="2016-03" db="EMBL/GenBank/DDBJ databases">
        <authorList>
            <person name="Ploux O."/>
        </authorList>
    </citation>
    <scope>NUCLEOTIDE SEQUENCE [LARGE SCALE GENOMIC DNA]</scope>
    <source>
        <strain evidence="3 4">LPB0076</strain>
    </source>
</reference>
<evidence type="ECO:0000259" key="2">
    <source>
        <dbReference type="PROSITE" id="PS51178"/>
    </source>
</evidence>
<keyword evidence="1" id="KW-0472">Membrane</keyword>
<dbReference type="SMART" id="SM00740">
    <property type="entry name" value="PASTA"/>
    <property type="match status" value="2"/>
</dbReference>
<dbReference type="EMBL" id="LVEP01000036">
    <property type="protein sequence ID" value="OCB74846.1"/>
    <property type="molecule type" value="Genomic_DNA"/>
</dbReference>